<dbReference type="STRING" id="133385.A0A2T9YRM9"/>
<keyword evidence="2" id="KW-1185">Reference proteome</keyword>
<organism evidence="1 2">
    <name type="scientific">Smittium simulii</name>
    <dbReference type="NCBI Taxonomy" id="133385"/>
    <lineage>
        <taxon>Eukaryota</taxon>
        <taxon>Fungi</taxon>
        <taxon>Fungi incertae sedis</taxon>
        <taxon>Zoopagomycota</taxon>
        <taxon>Kickxellomycotina</taxon>
        <taxon>Harpellomycetes</taxon>
        <taxon>Harpellales</taxon>
        <taxon>Legeriomycetaceae</taxon>
        <taxon>Smittium</taxon>
    </lineage>
</organism>
<comment type="caution">
    <text evidence="1">The sequence shown here is derived from an EMBL/GenBank/DDBJ whole genome shotgun (WGS) entry which is preliminary data.</text>
</comment>
<evidence type="ECO:0000313" key="2">
    <source>
        <dbReference type="Proteomes" id="UP000245383"/>
    </source>
</evidence>
<evidence type="ECO:0000313" key="1">
    <source>
        <dbReference type="EMBL" id="PVU95008.1"/>
    </source>
</evidence>
<proteinExistence type="predicted"/>
<dbReference type="AlphaFoldDB" id="A0A2T9YRM9"/>
<gene>
    <name evidence="1" type="ORF">BB561_002133</name>
</gene>
<dbReference type="EMBL" id="MBFR01000068">
    <property type="protein sequence ID" value="PVU95008.1"/>
    <property type="molecule type" value="Genomic_DNA"/>
</dbReference>
<accession>A0A2T9YRM9</accession>
<dbReference type="OrthoDB" id="1436613at2759"/>
<reference evidence="1 2" key="1">
    <citation type="journal article" date="2018" name="MBio">
        <title>Comparative Genomics Reveals the Core Gene Toolbox for the Fungus-Insect Symbiosis.</title>
        <authorList>
            <person name="Wang Y."/>
            <person name="Stata M."/>
            <person name="Wang W."/>
            <person name="Stajich J.E."/>
            <person name="White M.M."/>
            <person name="Moncalvo J.M."/>
        </authorList>
    </citation>
    <scope>NUCLEOTIDE SEQUENCE [LARGE SCALE GENOMIC DNA]</scope>
    <source>
        <strain evidence="1 2">SWE-8-4</strain>
    </source>
</reference>
<sequence>MDYILLMLPKEQQPKYGKLSQFWKYFISCWNLFDGKCDSNFTEWNIEELKAMPIQYKSILPDLKISQAEYKKLLENNICTINDVLANSTHHKIGEKNVIRLFWNKINEFLNKISLANNPPNTITNKDVIERLNKFKGQLPNIEVIHALALWEIHRAKTEYNLSNINLSGYQMFNRWKISLKNQIIMDWSTSKTSAKQWTKTKTKWFYIEPDGNNKETIVFN</sequence>
<name>A0A2T9YRM9_9FUNG</name>
<dbReference type="Proteomes" id="UP000245383">
    <property type="component" value="Unassembled WGS sequence"/>
</dbReference>
<protein>
    <submittedName>
        <fullName evidence="1">Uncharacterized protein</fullName>
    </submittedName>
</protein>